<dbReference type="InterPro" id="IPR017927">
    <property type="entry name" value="FAD-bd_FR_type"/>
</dbReference>
<organism evidence="4 5">
    <name type="scientific">Aquirhabdus parva</name>
    <dbReference type="NCBI Taxonomy" id="2283318"/>
    <lineage>
        <taxon>Bacteria</taxon>
        <taxon>Pseudomonadati</taxon>
        <taxon>Pseudomonadota</taxon>
        <taxon>Gammaproteobacteria</taxon>
        <taxon>Moraxellales</taxon>
        <taxon>Moraxellaceae</taxon>
        <taxon>Aquirhabdus</taxon>
    </lineage>
</organism>
<dbReference type="InterPro" id="IPR036010">
    <property type="entry name" value="2Fe-2S_ferredoxin-like_sf"/>
</dbReference>
<dbReference type="SUPFAM" id="SSF52343">
    <property type="entry name" value="Ferredoxin reductase-like, C-terminal NADP-linked domain"/>
    <property type="match status" value="1"/>
</dbReference>
<dbReference type="RefSeq" id="WP_114900269.1">
    <property type="nucleotide sequence ID" value="NZ_CP031222.1"/>
</dbReference>
<dbReference type="Pfam" id="PF00111">
    <property type="entry name" value="Fer2"/>
    <property type="match status" value="1"/>
</dbReference>
<evidence type="ECO:0000313" key="5">
    <source>
        <dbReference type="Proteomes" id="UP000253940"/>
    </source>
</evidence>
<keyword evidence="5" id="KW-1185">Reference proteome</keyword>
<dbReference type="CDD" id="cd00207">
    <property type="entry name" value="fer2"/>
    <property type="match status" value="1"/>
</dbReference>
<dbReference type="GO" id="GO:0051536">
    <property type="term" value="F:iron-sulfur cluster binding"/>
    <property type="evidence" value="ECO:0007669"/>
    <property type="project" value="InterPro"/>
</dbReference>
<reference evidence="4 5" key="1">
    <citation type="submission" date="2018-07" db="EMBL/GenBank/DDBJ databases">
        <title>Genome sequencing of Moraxellaceae gen. HYN0046.</title>
        <authorList>
            <person name="Kim M."/>
            <person name="Yi H."/>
        </authorList>
    </citation>
    <scope>NUCLEOTIDE SEQUENCE [LARGE SCALE GENOMIC DNA]</scope>
    <source>
        <strain evidence="4 5">HYN0046</strain>
    </source>
</reference>
<dbReference type="Proteomes" id="UP000253940">
    <property type="component" value="Chromosome"/>
</dbReference>
<dbReference type="KEGG" id="mbah:HYN46_15725"/>
<sequence>MNQQIIPKSSQNIQHSSLLQSVVESVFSPTTFDFWASHINAAWSWQRPLARIVAKETAAKDAITLTLKPNRHVQSFLAGQHVNIVAEINGIRLSRSYSPSFIPNQNGVFTITVKRMAGGKVSNWLIDQASVGDVIEVGDAFGAMTLSDQQLKHTFLAAGSGITPFISLVRHWVAQGAVGSLTLIYWAQTRDELCNAMEFNQLAEAYPNFRVHYALTQEDRVQPHELNERINAELFASLVSDLDEQIVYACGPAGFVELARELTEAQAHGFYGEAFSLPLLAETDGARINVQLTKSNRTVSVPVGQPLLAALEAQGLKPASGCRMGICNTCACIKHAGTTEHVLTKDRHSEAGDSVRICVSSARSDLTLDL</sequence>
<evidence type="ECO:0000313" key="4">
    <source>
        <dbReference type="EMBL" id="AXI04161.1"/>
    </source>
</evidence>
<dbReference type="Gene3D" id="2.40.30.10">
    <property type="entry name" value="Translation factors"/>
    <property type="match status" value="1"/>
</dbReference>
<dbReference type="InterPro" id="IPR012675">
    <property type="entry name" value="Beta-grasp_dom_sf"/>
</dbReference>
<dbReference type="OrthoDB" id="9796486at2"/>
<evidence type="ECO:0000259" key="3">
    <source>
        <dbReference type="PROSITE" id="PS51384"/>
    </source>
</evidence>
<dbReference type="InterPro" id="IPR050415">
    <property type="entry name" value="MRET"/>
</dbReference>
<dbReference type="InterPro" id="IPR001709">
    <property type="entry name" value="Flavoprot_Pyr_Nucl_cyt_Rdtase"/>
</dbReference>
<dbReference type="InterPro" id="IPR039261">
    <property type="entry name" value="FNR_nucleotide-bd"/>
</dbReference>
<name>A0A345PA52_9GAMM</name>
<dbReference type="SUPFAM" id="SSF54292">
    <property type="entry name" value="2Fe-2S ferredoxin-like"/>
    <property type="match status" value="1"/>
</dbReference>
<dbReference type="EMBL" id="CP031222">
    <property type="protein sequence ID" value="AXI04161.1"/>
    <property type="molecule type" value="Genomic_DNA"/>
</dbReference>
<dbReference type="PANTHER" id="PTHR47354:SF3">
    <property type="entry name" value="OXIDOREDUCTASE-RELATED"/>
    <property type="match status" value="1"/>
</dbReference>
<feature type="domain" description="2Fe-2S ferredoxin-type" evidence="2">
    <location>
        <begin position="286"/>
        <end position="370"/>
    </location>
</feature>
<evidence type="ECO:0000256" key="1">
    <source>
        <dbReference type="ARBA" id="ARBA00034078"/>
    </source>
</evidence>
<proteinExistence type="predicted"/>
<dbReference type="PROSITE" id="PS51384">
    <property type="entry name" value="FAD_FR"/>
    <property type="match status" value="1"/>
</dbReference>
<dbReference type="Gene3D" id="3.10.20.30">
    <property type="match status" value="1"/>
</dbReference>
<feature type="domain" description="FAD-binding FR-type" evidence="3">
    <location>
        <begin position="45"/>
        <end position="147"/>
    </location>
</feature>
<dbReference type="Pfam" id="PF00175">
    <property type="entry name" value="NAD_binding_1"/>
    <property type="match status" value="1"/>
</dbReference>
<dbReference type="PRINTS" id="PR00371">
    <property type="entry name" value="FPNCR"/>
</dbReference>
<comment type="cofactor">
    <cofactor evidence="1">
        <name>[2Fe-2S] cluster</name>
        <dbReference type="ChEBI" id="CHEBI:190135"/>
    </cofactor>
</comment>
<dbReference type="InterPro" id="IPR008333">
    <property type="entry name" value="Cbr1-like_FAD-bd_dom"/>
</dbReference>
<dbReference type="PANTHER" id="PTHR47354">
    <property type="entry name" value="NADH OXIDOREDUCTASE HCR"/>
    <property type="match status" value="1"/>
</dbReference>
<dbReference type="PROSITE" id="PS51085">
    <property type="entry name" value="2FE2S_FER_2"/>
    <property type="match status" value="1"/>
</dbReference>
<dbReference type="SUPFAM" id="SSF63380">
    <property type="entry name" value="Riboflavin synthase domain-like"/>
    <property type="match status" value="1"/>
</dbReference>
<dbReference type="GO" id="GO:0016491">
    <property type="term" value="F:oxidoreductase activity"/>
    <property type="evidence" value="ECO:0007669"/>
    <property type="project" value="InterPro"/>
</dbReference>
<dbReference type="PRINTS" id="PR00410">
    <property type="entry name" value="PHEHYDRXLASE"/>
</dbReference>
<protein>
    <submittedName>
        <fullName evidence="4">Ferredoxin reductase</fullName>
    </submittedName>
</protein>
<gene>
    <name evidence="4" type="ORF">HYN46_15725</name>
</gene>
<dbReference type="AlphaFoldDB" id="A0A345PA52"/>
<evidence type="ECO:0000259" key="2">
    <source>
        <dbReference type="PROSITE" id="PS51085"/>
    </source>
</evidence>
<dbReference type="InterPro" id="IPR001041">
    <property type="entry name" value="2Fe-2S_ferredoxin-type"/>
</dbReference>
<dbReference type="Gene3D" id="3.40.50.80">
    <property type="entry name" value="Nucleotide-binding domain of ferredoxin-NADP reductase (FNR) module"/>
    <property type="match status" value="1"/>
</dbReference>
<accession>A0A345PA52</accession>
<dbReference type="Pfam" id="PF00970">
    <property type="entry name" value="FAD_binding_6"/>
    <property type="match status" value="1"/>
</dbReference>
<dbReference type="InterPro" id="IPR001433">
    <property type="entry name" value="OxRdtase_FAD/NAD-bd"/>
</dbReference>
<dbReference type="CDD" id="cd06216">
    <property type="entry name" value="FNR_iron_sulfur_binding_2"/>
    <property type="match status" value="1"/>
</dbReference>
<dbReference type="InterPro" id="IPR017938">
    <property type="entry name" value="Riboflavin_synthase-like_b-brl"/>
</dbReference>